<dbReference type="PANTHER" id="PTHR46791:SF5">
    <property type="entry name" value="CLR5 DOMAIN-CONTAINING PROTEIN-RELATED"/>
    <property type="match status" value="1"/>
</dbReference>
<protein>
    <recommendedName>
        <fullName evidence="2">Integrase core domain-containing protein</fullName>
    </recommendedName>
</protein>
<evidence type="ECO:0000259" key="2">
    <source>
        <dbReference type="Pfam" id="PF24764"/>
    </source>
</evidence>
<evidence type="ECO:0000313" key="3">
    <source>
        <dbReference type="EMBL" id="KAF9744264.1"/>
    </source>
</evidence>
<sequence>MAPRTFFRQLQDWHLDTRHHSLEASEELINRVKFLFYEYGYSDQSLLRDLQQEGFSVHPFLIRKIRFQEGLKRRAKTKEEQLVGLQRALEFFRQDLQKTSMILGLGRGLLWNYVRQQGKVLISQHRLYSAYAAIFPQEVAGRRDAKLRYRGNFKVPGPNFLWSLDGYEKLKKFGFQIYACIDAYSRCIIWFFVGRSATTSMSTLKQFLQTVKQLRMRPFFTRSDHGTETPLWAAAQATLAKLGPKKLKFIDIDGIEHFYTQGDRLSSCHLYGPSTRNIRIESWWRQLRHGVTDRWIAFFNELAGYAVFREESQADQIAIYAIYGGIIRDELARFVSLWNGHKIRNQKNRPHVNHGIPQDLYHTQAVENWGVSLSEDDEAQDWKLLNEMLDPLLPLDMESLLPEFTMSWCQQQLEEIGFDSRIDLQDDPERPFVNEFIKLRDRIKAYEAAGLQPELALTPIYKGGAKEYERLLQRNYTADAGLSGDAIPRDMQMEIEIADRENPEL</sequence>
<name>A0A8H7N332_BIOOC</name>
<dbReference type="Pfam" id="PF24764">
    <property type="entry name" value="rva_4"/>
    <property type="match status" value="1"/>
</dbReference>
<comment type="caution">
    <text evidence="3">The sequence shown here is derived from an EMBL/GenBank/DDBJ whole genome shotgun (WGS) entry which is preliminary data.</text>
</comment>
<feature type="coiled-coil region" evidence="1">
    <location>
        <begin position="68"/>
        <end position="95"/>
    </location>
</feature>
<gene>
    <name evidence="3" type="ORF">IM811_005844</name>
</gene>
<reference evidence="3" key="1">
    <citation type="submission" date="2020-10" db="EMBL/GenBank/DDBJ databases">
        <title>High-Quality Genome Resource of Clonostachys rosea strain S41 by Oxford Nanopore Long-Read Sequencing.</title>
        <authorList>
            <person name="Wang H."/>
        </authorList>
    </citation>
    <scope>NUCLEOTIDE SEQUENCE</scope>
    <source>
        <strain evidence="3">S41</strain>
    </source>
</reference>
<keyword evidence="1" id="KW-0175">Coiled coil</keyword>
<feature type="domain" description="Integrase core" evidence="2">
    <location>
        <begin position="153"/>
        <end position="368"/>
    </location>
</feature>
<dbReference type="EMBL" id="JADCTT010000015">
    <property type="protein sequence ID" value="KAF9744264.1"/>
    <property type="molecule type" value="Genomic_DNA"/>
</dbReference>
<dbReference type="AlphaFoldDB" id="A0A8H7N332"/>
<dbReference type="PANTHER" id="PTHR46791">
    <property type="entry name" value="EXPRESSED PROTEIN"/>
    <property type="match status" value="1"/>
</dbReference>
<dbReference type="InterPro" id="IPR058913">
    <property type="entry name" value="Integrase_dom_put"/>
</dbReference>
<evidence type="ECO:0000313" key="4">
    <source>
        <dbReference type="Proteomes" id="UP000616885"/>
    </source>
</evidence>
<proteinExistence type="predicted"/>
<dbReference type="Proteomes" id="UP000616885">
    <property type="component" value="Unassembled WGS sequence"/>
</dbReference>
<accession>A0A8H7N332</accession>
<evidence type="ECO:0000256" key="1">
    <source>
        <dbReference type="SAM" id="Coils"/>
    </source>
</evidence>
<organism evidence="3 4">
    <name type="scientific">Bionectria ochroleuca</name>
    <name type="common">Gliocladium roseum</name>
    <dbReference type="NCBI Taxonomy" id="29856"/>
    <lineage>
        <taxon>Eukaryota</taxon>
        <taxon>Fungi</taxon>
        <taxon>Dikarya</taxon>
        <taxon>Ascomycota</taxon>
        <taxon>Pezizomycotina</taxon>
        <taxon>Sordariomycetes</taxon>
        <taxon>Hypocreomycetidae</taxon>
        <taxon>Hypocreales</taxon>
        <taxon>Bionectriaceae</taxon>
        <taxon>Clonostachys</taxon>
    </lineage>
</organism>